<dbReference type="Gene3D" id="2.40.128.110">
    <property type="entry name" value="Lipid/polyisoprenoid-binding, YceI-like"/>
    <property type="match status" value="1"/>
</dbReference>
<organism evidence="2 3">
    <name type="scientific">Hyphococcus aureus</name>
    <dbReference type="NCBI Taxonomy" id="2666033"/>
    <lineage>
        <taxon>Bacteria</taxon>
        <taxon>Pseudomonadati</taxon>
        <taxon>Pseudomonadota</taxon>
        <taxon>Alphaproteobacteria</taxon>
        <taxon>Parvularculales</taxon>
        <taxon>Parvularculaceae</taxon>
        <taxon>Hyphococcus</taxon>
    </lineage>
</organism>
<reference evidence="2 3" key="1">
    <citation type="submission" date="2024-09" db="EMBL/GenBank/DDBJ databases">
        <authorList>
            <person name="Zhang Z.-H."/>
        </authorList>
    </citation>
    <scope>NUCLEOTIDE SEQUENCE [LARGE SCALE GENOMIC DNA]</scope>
    <source>
        <strain evidence="2 3">HHTR114</strain>
    </source>
</reference>
<feature type="domain" description="Lipid/polyisoprenoid-binding YceI-like" evidence="1">
    <location>
        <begin position="44"/>
        <end position="218"/>
    </location>
</feature>
<evidence type="ECO:0000259" key="1">
    <source>
        <dbReference type="SMART" id="SM00867"/>
    </source>
</evidence>
<keyword evidence="3" id="KW-1185">Reference proteome</keyword>
<name>A0ABW1KTS5_9PROT</name>
<protein>
    <submittedName>
        <fullName evidence="2">YceI family protein</fullName>
    </submittedName>
</protein>
<evidence type="ECO:0000313" key="2">
    <source>
        <dbReference type="EMBL" id="MFC6034924.1"/>
    </source>
</evidence>
<gene>
    <name evidence="2" type="ORF">ACFMB1_05175</name>
</gene>
<dbReference type="RefSeq" id="WP_379879741.1">
    <property type="nucleotide sequence ID" value="NZ_JBHPON010000001.1"/>
</dbReference>
<dbReference type="PANTHER" id="PTHR34406:SF1">
    <property type="entry name" value="PROTEIN YCEI"/>
    <property type="match status" value="1"/>
</dbReference>
<evidence type="ECO:0000313" key="3">
    <source>
        <dbReference type="Proteomes" id="UP001596116"/>
    </source>
</evidence>
<dbReference type="PROSITE" id="PS51257">
    <property type="entry name" value="PROKAR_LIPOPROTEIN"/>
    <property type="match status" value="1"/>
</dbReference>
<dbReference type="SUPFAM" id="SSF101874">
    <property type="entry name" value="YceI-like"/>
    <property type="match status" value="1"/>
</dbReference>
<dbReference type="SMART" id="SM00867">
    <property type="entry name" value="YceI"/>
    <property type="match status" value="1"/>
</dbReference>
<dbReference type="InterPro" id="IPR007372">
    <property type="entry name" value="Lipid/polyisoprenoid-bd_YceI"/>
</dbReference>
<dbReference type="Pfam" id="PF04264">
    <property type="entry name" value="YceI"/>
    <property type="match status" value="1"/>
</dbReference>
<dbReference type="InterPro" id="IPR036761">
    <property type="entry name" value="TTHA0802/YceI-like_sf"/>
</dbReference>
<comment type="caution">
    <text evidence="2">The sequence shown here is derived from an EMBL/GenBank/DDBJ whole genome shotgun (WGS) entry which is preliminary data.</text>
</comment>
<dbReference type="Proteomes" id="UP001596116">
    <property type="component" value="Unassembled WGS sequence"/>
</dbReference>
<sequence>MKFNALAILSTILLAACSDAPESAGANATPPIEAAAEINAPAGEYRTDPAHATLVFRILHMGLSHYTAGFSDFSATLYFDPAAPETMNVSAVINVRSLTIPNPPEGFHDTLLGPDWLKAADYPNITFTSTRVTRTGARTANVEGELTLLGVTAPVTMEAEFVGGYPGFHPHDPQARIGFSAHGILHRADFGMTQYLPTNESPGALSNEIEFRIDAEFLGPPTPPEITEAP</sequence>
<dbReference type="PANTHER" id="PTHR34406">
    <property type="entry name" value="PROTEIN YCEI"/>
    <property type="match status" value="1"/>
</dbReference>
<proteinExistence type="predicted"/>
<accession>A0ABW1KTS5</accession>
<dbReference type="EMBL" id="JBHPON010000001">
    <property type="protein sequence ID" value="MFC6034924.1"/>
    <property type="molecule type" value="Genomic_DNA"/>
</dbReference>